<evidence type="ECO:0000313" key="13">
    <source>
        <dbReference type="Proteomes" id="UP001255856"/>
    </source>
</evidence>
<dbReference type="EMBL" id="JASFZW010000001">
    <property type="protein sequence ID" value="KAK2080491.1"/>
    <property type="molecule type" value="Genomic_DNA"/>
</dbReference>
<evidence type="ECO:0000256" key="5">
    <source>
        <dbReference type="ARBA" id="ARBA00022525"/>
    </source>
</evidence>
<dbReference type="AlphaFoldDB" id="A0AAD9MP75"/>
<evidence type="ECO:0000313" key="12">
    <source>
        <dbReference type="EMBL" id="KAK2080491.1"/>
    </source>
</evidence>
<feature type="domain" description="Glycoside hydrolase family 5" evidence="11">
    <location>
        <begin position="75"/>
        <end position="369"/>
    </location>
</feature>
<feature type="region of interest" description="Disordered" evidence="9">
    <location>
        <begin position="406"/>
        <end position="428"/>
    </location>
</feature>
<comment type="catalytic activity">
    <reaction evidence="1">
        <text>Random hydrolysis of (1-&gt;4)-beta-D-mannosidic linkages in mannans, galactomannans and glucomannans.</text>
        <dbReference type="EC" id="3.2.1.78"/>
    </reaction>
</comment>
<keyword evidence="5" id="KW-0964">Secreted</keyword>
<evidence type="ECO:0000256" key="3">
    <source>
        <dbReference type="ARBA" id="ARBA00005641"/>
    </source>
</evidence>
<protein>
    <recommendedName>
        <fullName evidence="4">mannan endo-1,4-beta-mannosidase</fullName>
        <ecNumber evidence="4">3.2.1.78</ecNumber>
    </recommendedName>
</protein>
<dbReference type="GO" id="GO:0000272">
    <property type="term" value="P:polysaccharide catabolic process"/>
    <property type="evidence" value="ECO:0007669"/>
    <property type="project" value="InterPro"/>
</dbReference>
<evidence type="ECO:0000256" key="4">
    <source>
        <dbReference type="ARBA" id="ARBA00012706"/>
    </source>
</evidence>
<keyword evidence="8" id="KW-0326">Glycosidase</keyword>
<accession>A0AAD9MP75</accession>
<evidence type="ECO:0000259" key="11">
    <source>
        <dbReference type="Pfam" id="PF26410"/>
    </source>
</evidence>
<dbReference type="GO" id="GO:0005576">
    <property type="term" value="C:extracellular region"/>
    <property type="evidence" value="ECO:0007669"/>
    <property type="project" value="UniProtKB-SubCell"/>
</dbReference>
<feature type="chain" id="PRO_5042203725" description="mannan endo-1,4-beta-mannosidase" evidence="10">
    <location>
        <begin position="27"/>
        <end position="445"/>
    </location>
</feature>
<evidence type="ECO:0000256" key="2">
    <source>
        <dbReference type="ARBA" id="ARBA00004613"/>
    </source>
</evidence>
<proteinExistence type="inferred from homology"/>
<dbReference type="Gene3D" id="3.20.20.80">
    <property type="entry name" value="Glycosidases"/>
    <property type="match status" value="1"/>
</dbReference>
<gene>
    <name evidence="12" type="ORF">QBZ16_000344</name>
</gene>
<dbReference type="Proteomes" id="UP001255856">
    <property type="component" value="Unassembled WGS sequence"/>
</dbReference>
<evidence type="ECO:0000256" key="1">
    <source>
        <dbReference type="ARBA" id="ARBA00001678"/>
    </source>
</evidence>
<keyword evidence="6 10" id="KW-0732">Signal</keyword>
<evidence type="ECO:0000256" key="10">
    <source>
        <dbReference type="SAM" id="SignalP"/>
    </source>
</evidence>
<comment type="similarity">
    <text evidence="3">Belongs to the glycosyl hydrolase 5 (cellulase A) family.</text>
</comment>
<organism evidence="12 13">
    <name type="scientific">Prototheca wickerhamii</name>
    <dbReference type="NCBI Taxonomy" id="3111"/>
    <lineage>
        <taxon>Eukaryota</taxon>
        <taxon>Viridiplantae</taxon>
        <taxon>Chlorophyta</taxon>
        <taxon>core chlorophytes</taxon>
        <taxon>Trebouxiophyceae</taxon>
        <taxon>Chlorellales</taxon>
        <taxon>Chlorellaceae</taxon>
        <taxon>Prototheca</taxon>
    </lineage>
</organism>
<dbReference type="SUPFAM" id="SSF51445">
    <property type="entry name" value="(Trans)glycosidases"/>
    <property type="match status" value="1"/>
</dbReference>
<dbReference type="PANTHER" id="PTHR31451">
    <property type="match status" value="1"/>
</dbReference>
<dbReference type="EC" id="3.2.1.78" evidence="4"/>
<evidence type="ECO:0000256" key="9">
    <source>
        <dbReference type="SAM" id="MobiDB-lite"/>
    </source>
</evidence>
<dbReference type="PANTHER" id="PTHR31451:SF39">
    <property type="entry name" value="MANNAN ENDO-1,4-BETA-MANNOSIDASE 1"/>
    <property type="match status" value="1"/>
</dbReference>
<evidence type="ECO:0000256" key="6">
    <source>
        <dbReference type="ARBA" id="ARBA00022729"/>
    </source>
</evidence>
<keyword evidence="7" id="KW-0378">Hydrolase</keyword>
<keyword evidence="13" id="KW-1185">Reference proteome</keyword>
<dbReference type="InterPro" id="IPR001547">
    <property type="entry name" value="Glyco_hydro_5"/>
</dbReference>
<sequence>MARTGVLVAACALLLGFAAAVGSAAGQDFVRVSGNKLGMSGFSDGRAYITDLFRQAQQKNFNVFRFFVQGDYSYLTTAPGEYDESVFQGFDYVLAEAAKFNIRLTPVLLNLWNDDGVPLFEKFCGSDSTNVKPAPAIDLREGSTLNETERIQTPYVWYTSADCRGYVKDFITKVVTRKNSITGVAYRDDPAIFSWNLLNEPRCKYCGPEAVTEWYHDIAAHIKSVDPNHLVTTGEEGFFDESSKYAAADPTDGNLWGPRSGQDFVANHDSPDIDYAVIHLWPNNWAALDIDFGKTWVSSHVRAAQELGKPLVVEEFGKAVSDENQIASVRNPWYSLVYDAAARSIASGGPLRGAMFWLWDGTDTTVQTNPIIVSSGDDTMRSIILPFAQQQVGVCGSLGGNATAAPAAEAPAAEETAPQETAPEEATPSIVTLVAAAGRKLLAKH</sequence>
<comment type="caution">
    <text evidence="12">The sequence shown here is derived from an EMBL/GenBank/DDBJ whole genome shotgun (WGS) entry which is preliminary data.</text>
</comment>
<dbReference type="InterPro" id="IPR017853">
    <property type="entry name" value="GH"/>
</dbReference>
<feature type="signal peptide" evidence="10">
    <location>
        <begin position="1"/>
        <end position="26"/>
    </location>
</feature>
<dbReference type="GO" id="GO:0016985">
    <property type="term" value="F:mannan endo-1,4-beta-mannosidase activity"/>
    <property type="evidence" value="ECO:0007669"/>
    <property type="project" value="UniProtKB-EC"/>
</dbReference>
<dbReference type="InterPro" id="IPR045053">
    <property type="entry name" value="MAN-like"/>
</dbReference>
<comment type="subcellular location">
    <subcellularLocation>
        <location evidence="2">Secreted</location>
    </subcellularLocation>
</comment>
<reference evidence="12" key="1">
    <citation type="submission" date="2021-01" db="EMBL/GenBank/DDBJ databases">
        <authorList>
            <person name="Eckstrom K.M.E."/>
        </authorList>
    </citation>
    <scope>NUCLEOTIDE SEQUENCE</scope>
    <source>
        <strain evidence="12">UVCC 0001</strain>
    </source>
</reference>
<evidence type="ECO:0000256" key="7">
    <source>
        <dbReference type="ARBA" id="ARBA00022801"/>
    </source>
</evidence>
<name>A0AAD9MP75_PROWI</name>
<evidence type="ECO:0000256" key="8">
    <source>
        <dbReference type="ARBA" id="ARBA00023295"/>
    </source>
</evidence>
<dbReference type="Pfam" id="PF26410">
    <property type="entry name" value="GH5_mannosidase"/>
    <property type="match status" value="1"/>
</dbReference>